<dbReference type="Proteomes" id="UP000219286">
    <property type="component" value="Unassembled WGS sequence"/>
</dbReference>
<accession>A0A2H2ZK78</accession>
<evidence type="ECO:0000313" key="2">
    <source>
        <dbReference type="Proteomes" id="UP000219286"/>
    </source>
</evidence>
<sequence length="192" mass="21407">MVQELNQDIYARVNSFYGHRYHIPSTFKGELITADTPIIRYIVAETQASRHLVFEIAAVKHNTIHHLGLSFYCTKTELQLLIEEMQAQDSVSDERLDRRILKIINDELVAFREDPSRAPYLDGVLVHEWSGSGQCGGDGVETDGAGGDGHNGGLFSDDAIQATGLADGEYEDEEEFTAESQDCVWVLWANSD</sequence>
<evidence type="ECO:0000313" key="1">
    <source>
        <dbReference type="EMBL" id="OTA05092.1"/>
    </source>
</evidence>
<reference evidence="1 2" key="1">
    <citation type="journal article" date="2015" name="Genome Announc.">
        <title>Genome sequence and annotation of Trichoderma parareesei, the ancestor of the cellulase producer Trichoderma reesei.</title>
        <authorList>
            <person name="Yang D."/>
            <person name="Pomraning K."/>
            <person name="Kopchinskiy A."/>
            <person name="Karimi Aghcheh R."/>
            <person name="Atanasova L."/>
            <person name="Chenthamara K."/>
            <person name="Baker S.E."/>
            <person name="Zhang R."/>
            <person name="Shen Q."/>
            <person name="Freitag M."/>
            <person name="Kubicek C.P."/>
            <person name="Druzhinina I.S."/>
        </authorList>
    </citation>
    <scope>NUCLEOTIDE SEQUENCE [LARGE SCALE GENOMIC DNA]</scope>
    <source>
        <strain evidence="1 2">CBS 125925</strain>
    </source>
</reference>
<comment type="caution">
    <text evidence="1">The sequence shown here is derived from an EMBL/GenBank/DDBJ whole genome shotgun (WGS) entry which is preliminary data.</text>
</comment>
<keyword evidence="2" id="KW-1185">Reference proteome</keyword>
<gene>
    <name evidence="1" type="ORF">A9Z42_0057220</name>
</gene>
<proteinExistence type="predicted"/>
<name>A0A2H2ZK78_TRIPA</name>
<dbReference type="AlphaFoldDB" id="A0A2H2ZK78"/>
<protein>
    <submittedName>
        <fullName evidence="1">Uncharacterized protein</fullName>
    </submittedName>
</protein>
<dbReference type="EMBL" id="LFMI01000571">
    <property type="protein sequence ID" value="OTA05092.1"/>
    <property type="molecule type" value="Genomic_DNA"/>
</dbReference>
<organism evidence="1 2">
    <name type="scientific">Trichoderma parareesei</name>
    <name type="common">Filamentous fungus</name>
    <dbReference type="NCBI Taxonomy" id="858221"/>
    <lineage>
        <taxon>Eukaryota</taxon>
        <taxon>Fungi</taxon>
        <taxon>Dikarya</taxon>
        <taxon>Ascomycota</taxon>
        <taxon>Pezizomycotina</taxon>
        <taxon>Sordariomycetes</taxon>
        <taxon>Hypocreomycetidae</taxon>
        <taxon>Hypocreales</taxon>
        <taxon>Hypocreaceae</taxon>
        <taxon>Trichoderma</taxon>
    </lineage>
</organism>